<dbReference type="PaxDb" id="4113-PGSC0003DMT400097042"/>
<dbReference type="AlphaFoldDB" id="M1DZS6"/>
<sequence length="144" mass="15710">MIHIALVDIVTPLSIIINTLEARIAVCEENQEATYEVINLKATIAELRKDVNHLKYTDVSMISGTMEIPYMSVIPQTTTGHGDRAKHIADPYSEEETDEEIFEGTVADDIAETEEIMIDVVVQASLATAARSSGAGPSQSHSEH</sequence>
<evidence type="ECO:0000313" key="1">
    <source>
        <dbReference type="EnsemblPlants" id="PGSC0003DMT400097042"/>
    </source>
</evidence>
<dbReference type="Proteomes" id="UP000011115">
    <property type="component" value="Unassembled WGS sequence"/>
</dbReference>
<proteinExistence type="predicted"/>
<dbReference type="InParanoid" id="M1DZS6"/>
<evidence type="ECO:0000313" key="2">
    <source>
        <dbReference type="Proteomes" id="UP000011115"/>
    </source>
</evidence>
<accession>M1DZS6</accession>
<reference evidence="1" key="2">
    <citation type="submission" date="2015-06" db="UniProtKB">
        <authorList>
            <consortium name="EnsemblPlants"/>
        </authorList>
    </citation>
    <scope>IDENTIFICATION</scope>
    <source>
        <strain evidence="1">DM1-3 516 R44</strain>
    </source>
</reference>
<keyword evidence="2" id="KW-1185">Reference proteome</keyword>
<dbReference type="Gramene" id="PGSC0003DMT400097042">
    <property type="protein sequence ID" value="PGSC0003DMT400097042"/>
    <property type="gene ID" value="PGSC0003DMG400046613"/>
</dbReference>
<protein>
    <submittedName>
        <fullName evidence="1">Polyprotein protein</fullName>
    </submittedName>
</protein>
<name>M1DZS6_SOLTU</name>
<reference evidence="2" key="1">
    <citation type="journal article" date="2011" name="Nature">
        <title>Genome sequence and analysis of the tuber crop potato.</title>
        <authorList>
            <consortium name="The Potato Genome Sequencing Consortium"/>
        </authorList>
    </citation>
    <scope>NUCLEOTIDE SEQUENCE [LARGE SCALE GENOMIC DNA]</scope>
    <source>
        <strain evidence="2">cv. DM1-3 516 R44</strain>
    </source>
</reference>
<organism evidence="1 2">
    <name type="scientific">Solanum tuberosum</name>
    <name type="common">Potato</name>
    <dbReference type="NCBI Taxonomy" id="4113"/>
    <lineage>
        <taxon>Eukaryota</taxon>
        <taxon>Viridiplantae</taxon>
        <taxon>Streptophyta</taxon>
        <taxon>Embryophyta</taxon>
        <taxon>Tracheophyta</taxon>
        <taxon>Spermatophyta</taxon>
        <taxon>Magnoliopsida</taxon>
        <taxon>eudicotyledons</taxon>
        <taxon>Gunneridae</taxon>
        <taxon>Pentapetalae</taxon>
        <taxon>asterids</taxon>
        <taxon>lamiids</taxon>
        <taxon>Solanales</taxon>
        <taxon>Solanaceae</taxon>
        <taxon>Solanoideae</taxon>
        <taxon>Solaneae</taxon>
        <taxon>Solanum</taxon>
    </lineage>
</organism>
<dbReference type="HOGENOM" id="CLU_029307_11_2_1"/>
<dbReference type="EnsemblPlants" id="PGSC0003DMT400097042">
    <property type="protein sequence ID" value="PGSC0003DMT400097042"/>
    <property type="gene ID" value="PGSC0003DMG400046613"/>
</dbReference>